<dbReference type="VEuPathDB" id="FungiDB:RhiirA1_468879"/>
<reference evidence="2 4" key="2">
    <citation type="submission" date="2017-10" db="EMBL/GenBank/DDBJ databases">
        <title>Extensive intraspecific genome diversity in a model arbuscular mycorrhizal fungus.</title>
        <authorList>
            <person name="Chen E.C.H."/>
            <person name="Morin E."/>
            <person name="Baudet D."/>
            <person name="Noel J."/>
            <person name="Ndikumana S."/>
            <person name="Charron P."/>
            <person name="St-Onge C."/>
            <person name="Giorgi J."/>
            <person name="Grigoriev I.V."/>
            <person name="Roux C."/>
            <person name="Martin F.M."/>
            <person name="Corradi N."/>
        </authorList>
    </citation>
    <scope>NUCLEOTIDE SEQUENCE [LARGE SCALE GENOMIC DNA]</scope>
    <source>
        <strain evidence="2 4">C2</strain>
    </source>
</reference>
<feature type="compositionally biased region" description="Basic and acidic residues" evidence="1">
    <location>
        <begin position="95"/>
        <end position="113"/>
    </location>
</feature>
<reference evidence="2 4" key="1">
    <citation type="submission" date="2016-04" db="EMBL/GenBank/DDBJ databases">
        <title>Genome analyses suggest a sexual origin of heterokaryosis in a supposedly ancient asexual fungus.</title>
        <authorList>
            <person name="Ropars J."/>
            <person name="Sedzielewska K."/>
            <person name="Noel J."/>
            <person name="Charron P."/>
            <person name="Farinelli L."/>
            <person name="Marton T."/>
            <person name="Kruger M."/>
            <person name="Pelin A."/>
            <person name="Brachmann A."/>
            <person name="Corradi N."/>
        </authorList>
    </citation>
    <scope>NUCLEOTIDE SEQUENCE [LARGE SCALE GENOMIC DNA]</scope>
    <source>
        <strain evidence="2 4">C2</strain>
    </source>
</reference>
<organism evidence="2 4">
    <name type="scientific">Rhizophagus irregularis</name>
    <dbReference type="NCBI Taxonomy" id="588596"/>
    <lineage>
        <taxon>Eukaryota</taxon>
        <taxon>Fungi</taxon>
        <taxon>Fungi incertae sedis</taxon>
        <taxon>Mucoromycota</taxon>
        <taxon>Glomeromycotina</taxon>
        <taxon>Glomeromycetes</taxon>
        <taxon>Glomerales</taxon>
        <taxon>Glomeraceae</taxon>
        <taxon>Rhizophagus</taxon>
    </lineage>
</organism>
<evidence type="ECO:0000313" key="4">
    <source>
        <dbReference type="Proteomes" id="UP000233469"/>
    </source>
</evidence>
<dbReference type="VEuPathDB" id="FungiDB:RhiirFUN_005550"/>
<evidence type="ECO:0000313" key="2">
    <source>
        <dbReference type="EMBL" id="PKK60037.1"/>
    </source>
</evidence>
<evidence type="ECO:0000313" key="3">
    <source>
        <dbReference type="EMBL" id="PKK60444.1"/>
    </source>
</evidence>
<evidence type="ECO:0000256" key="1">
    <source>
        <dbReference type="SAM" id="MobiDB-lite"/>
    </source>
</evidence>
<dbReference type="EMBL" id="LLXL01002756">
    <property type="protein sequence ID" value="PKK60037.1"/>
    <property type="molecule type" value="Genomic_DNA"/>
</dbReference>
<proteinExistence type="predicted"/>
<comment type="caution">
    <text evidence="2">The sequence shown here is derived from an EMBL/GenBank/DDBJ whole genome shotgun (WGS) entry which is preliminary data.</text>
</comment>
<dbReference type="Proteomes" id="UP000233469">
    <property type="component" value="Unassembled WGS sequence"/>
</dbReference>
<dbReference type="EMBL" id="LLXL01002586">
    <property type="protein sequence ID" value="PKK60444.1"/>
    <property type="molecule type" value="Genomic_DNA"/>
</dbReference>
<feature type="region of interest" description="Disordered" evidence="1">
    <location>
        <begin position="74"/>
        <end position="115"/>
    </location>
</feature>
<dbReference type="VEuPathDB" id="FungiDB:FUN_024719"/>
<name>A0A2N1MEH1_9GLOM</name>
<sequence>MANPFLQTHYRRGATDLTPEQIEEIRHLKNKVPTYMIVRDYHIRKERVHDIWNNCERLQQSKKYELAEILSTGKKAKLRTPDSSPVHESVGLNKPQDKQKKKASESKSIRVSDDSSEIVGGDLEAKKDTIDISPDSFALAPSASESSPSQSLIISQDSGDVSEMYKKVNIEMKKVRTKGRTFTSKLATGT</sequence>
<dbReference type="AlphaFoldDB" id="A0A2N1MEH1"/>
<accession>A0A2N1MEH1</accession>
<protein>
    <submittedName>
        <fullName evidence="2">Uncharacterized protein</fullName>
    </submittedName>
</protein>
<gene>
    <name evidence="3" type="ORF">RhiirC2_719109</name>
    <name evidence="2" type="ORF">RhiirC2_793934</name>
</gene>